<keyword evidence="7 14" id="KW-0812">Transmembrane</keyword>
<dbReference type="InterPro" id="IPR000014">
    <property type="entry name" value="PAS"/>
</dbReference>
<evidence type="ECO:0000313" key="19">
    <source>
        <dbReference type="Proteomes" id="UP000234881"/>
    </source>
</evidence>
<comment type="caution">
    <text evidence="18">The sequence shown here is derived from an EMBL/GenBank/DDBJ whole genome shotgun (WGS) entry which is preliminary data.</text>
</comment>
<feature type="transmembrane region" description="Helical" evidence="14">
    <location>
        <begin position="32"/>
        <end position="53"/>
    </location>
</feature>
<dbReference type="GO" id="GO:0030295">
    <property type="term" value="F:protein kinase activator activity"/>
    <property type="evidence" value="ECO:0007669"/>
    <property type="project" value="TreeGrafter"/>
</dbReference>
<dbReference type="InterPro" id="IPR050351">
    <property type="entry name" value="BphY/WalK/GraS-like"/>
</dbReference>
<organism evidence="18 19">
    <name type="scientific">Cohaesibacter celericrescens</name>
    <dbReference type="NCBI Taxonomy" id="2067669"/>
    <lineage>
        <taxon>Bacteria</taxon>
        <taxon>Pseudomonadati</taxon>
        <taxon>Pseudomonadota</taxon>
        <taxon>Alphaproteobacteria</taxon>
        <taxon>Hyphomicrobiales</taxon>
        <taxon>Cohaesibacteraceae</taxon>
    </lineage>
</organism>
<keyword evidence="12" id="KW-0902">Two-component regulatory system</keyword>
<evidence type="ECO:0000256" key="6">
    <source>
        <dbReference type="ARBA" id="ARBA00022679"/>
    </source>
</evidence>
<dbReference type="SMART" id="SM00091">
    <property type="entry name" value="PAS"/>
    <property type="match status" value="1"/>
</dbReference>
<dbReference type="InterPro" id="IPR029151">
    <property type="entry name" value="Sensor-like_sf"/>
</dbReference>
<dbReference type="SMART" id="SM00387">
    <property type="entry name" value="HATPase_c"/>
    <property type="match status" value="1"/>
</dbReference>
<evidence type="ECO:0000256" key="10">
    <source>
        <dbReference type="ARBA" id="ARBA00022840"/>
    </source>
</evidence>
<feature type="domain" description="Histidine kinase" evidence="15">
    <location>
        <begin position="562"/>
        <end position="775"/>
    </location>
</feature>
<evidence type="ECO:0000256" key="14">
    <source>
        <dbReference type="SAM" id="Phobius"/>
    </source>
</evidence>
<dbReference type="InterPro" id="IPR035965">
    <property type="entry name" value="PAS-like_dom_sf"/>
</dbReference>
<dbReference type="Proteomes" id="UP000234881">
    <property type="component" value="Unassembled WGS sequence"/>
</dbReference>
<dbReference type="NCBIfam" id="TIGR00229">
    <property type="entry name" value="sensory_box"/>
    <property type="match status" value="1"/>
</dbReference>
<dbReference type="InterPro" id="IPR003594">
    <property type="entry name" value="HATPase_dom"/>
</dbReference>
<evidence type="ECO:0000256" key="13">
    <source>
        <dbReference type="ARBA" id="ARBA00023136"/>
    </source>
</evidence>
<comment type="catalytic activity">
    <reaction evidence="1">
        <text>ATP + protein L-histidine = ADP + protein N-phospho-L-histidine.</text>
        <dbReference type="EC" id="2.7.13.3"/>
    </reaction>
</comment>
<keyword evidence="5" id="KW-0597">Phosphoprotein</keyword>
<dbReference type="AlphaFoldDB" id="A0A2N5XX06"/>
<dbReference type="SUPFAM" id="SSF47384">
    <property type="entry name" value="Homodimeric domain of signal transducing histidine kinase"/>
    <property type="match status" value="1"/>
</dbReference>
<dbReference type="InterPro" id="IPR004358">
    <property type="entry name" value="Sig_transdc_His_kin-like_C"/>
</dbReference>
<keyword evidence="6" id="KW-0808">Transferase</keyword>
<proteinExistence type="predicted"/>
<evidence type="ECO:0000256" key="9">
    <source>
        <dbReference type="ARBA" id="ARBA00022777"/>
    </source>
</evidence>
<dbReference type="OrthoDB" id="9795133at2"/>
<protein>
    <recommendedName>
        <fullName evidence="3">histidine kinase</fullName>
        <ecNumber evidence="3">2.7.13.3</ecNumber>
    </recommendedName>
</protein>
<keyword evidence="11 14" id="KW-1133">Transmembrane helix</keyword>
<feature type="domain" description="PAS" evidence="16">
    <location>
        <begin position="417"/>
        <end position="470"/>
    </location>
</feature>
<evidence type="ECO:0000256" key="7">
    <source>
        <dbReference type="ARBA" id="ARBA00022692"/>
    </source>
</evidence>
<dbReference type="GO" id="GO:0007234">
    <property type="term" value="P:osmosensory signaling via phosphorelay pathway"/>
    <property type="evidence" value="ECO:0007669"/>
    <property type="project" value="TreeGrafter"/>
</dbReference>
<gene>
    <name evidence="18" type="ORF">C0081_02075</name>
</gene>
<dbReference type="Gene3D" id="1.10.287.130">
    <property type="match status" value="1"/>
</dbReference>
<dbReference type="InterPro" id="IPR036097">
    <property type="entry name" value="HisK_dim/P_sf"/>
</dbReference>
<dbReference type="Gene3D" id="3.30.450.20">
    <property type="entry name" value="PAS domain"/>
    <property type="match status" value="2"/>
</dbReference>
<dbReference type="Gene3D" id="6.10.340.10">
    <property type="match status" value="1"/>
</dbReference>
<dbReference type="GO" id="GO:0000155">
    <property type="term" value="F:phosphorelay sensor kinase activity"/>
    <property type="evidence" value="ECO:0007669"/>
    <property type="project" value="InterPro"/>
</dbReference>
<evidence type="ECO:0000259" key="17">
    <source>
        <dbReference type="PROSITE" id="PS50885"/>
    </source>
</evidence>
<dbReference type="GO" id="GO:0005886">
    <property type="term" value="C:plasma membrane"/>
    <property type="evidence" value="ECO:0007669"/>
    <property type="project" value="UniProtKB-SubCell"/>
</dbReference>
<dbReference type="EMBL" id="PKUQ01000001">
    <property type="protein sequence ID" value="PLW79043.1"/>
    <property type="molecule type" value="Genomic_DNA"/>
</dbReference>
<dbReference type="InterPro" id="IPR003660">
    <property type="entry name" value="HAMP_dom"/>
</dbReference>
<dbReference type="EC" id="2.7.13.3" evidence="3"/>
<dbReference type="SUPFAM" id="SSF55785">
    <property type="entry name" value="PYP-like sensor domain (PAS domain)"/>
    <property type="match status" value="1"/>
</dbReference>
<sequence>MLSIWSFAVGQTQLGLVMKAVSFPIRTLSTKITIVVCSVALVIAILISAFNYVHLRKVILDTTIEGLAGETRLLAQKFASNYHELKNDAFVIAQAPPILELVRAMDNNDVKAFDGLSSDQWRKRLEAVFASIMSSRPHYTQIRYIGVADGGRELVRTNRVGDHFEHVGIDQMQQKMDEPYFSGAQSVGRNGVYFSEITYNREYGQVQQSKIPTLRAAVPVLDGDGRFFGIIVINANYEKLLALAFQDSLPEKGAFSVNNAGDYLEYQKDGQLGRLEFHEDYTRTPPVIINKFKNLTVDEASHQDDDGVSYFVKLNVNPANPSAFLGIVLCVPSAELMTPAYVVLRNSLIFSLGLIVLSAIMAALFAHRLTKPLRAMTKTVRSANVTTALVGLPVALKDEIGDLARAFSQLANDLTESRAKANAVLETIVDGIITITEDGMIETCNPACYFVFGYRADEIIGKNIELLAPELEKAKLDECLSALCASGGRYATGVGHHIMGRRKDGSVFPMSLAIGEVNFLGKRLFTSVVRDITEQKNNEIERETLIEKLVRSNEELDEFAHIAAHDLKEPLRAIHNHSSFLIEDYEDKLDEAGKKRLHRVQYLTKRMGQLISDLFYFSRLGREEASIEYTDVGAIISDIELTMKDTLEENRVTLLRPLPLPSIYCDRVRATEMFRNLIVNAIKYNDKVSKTVEVGYHAETNVFHVKDNGIGIDHQYHDLIFKLFKRLNTSKQFSEGTGAGLTFVHKIVSQQGGTIWLESEADVGTTFFFTLAERKAA</sequence>
<keyword evidence="19" id="KW-1185">Reference proteome</keyword>
<name>A0A2N5XX06_9HYPH</name>
<keyword evidence="8" id="KW-0547">Nucleotide-binding</keyword>
<dbReference type="PANTHER" id="PTHR42878:SF15">
    <property type="entry name" value="BACTERIOPHYTOCHROME"/>
    <property type="match status" value="1"/>
</dbReference>
<reference evidence="18 19" key="1">
    <citation type="submission" date="2018-01" db="EMBL/GenBank/DDBJ databases">
        <title>The draft genome sequence of Cohaesibacter sp. H1304.</title>
        <authorList>
            <person name="Wang N.-N."/>
            <person name="Du Z.-J."/>
        </authorList>
    </citation>
    <scope>NUCLEOTIDE SEQUENCE [LARGE SCALE GENOMIC DNA]</scope>
    <source>
        <strain evidence="18 19">H1304</strain>
    </source>
</reference>
<dbReference type="Pfam" id="PF21623">
    <property type="entry name" value="HK_sensor_dom_bact"/>
    <property type="match status" value="1"/>
</dbReference>
<dbReference type="Pfam" id="PF00672">
    <property type="entry name" value="HAMP"/>
    <property type="match status" value="1"/>
</dbReference>
<dbReference type="GO" id="GO:0005524">
    <property type="term" value="F:ATP binding"/>
    <property type="evidence" value="ECO:0007669"/>
    <property type="project" value="UniProtKB-KW"/>
</dbReference>
<comment type="subcellular location">
    <subcellularLocation>
        <location evidence="2">Cell membrane</location>
        <topology evidence="2">Multi-pass membrane protein</topology>
    </subcellularLocation>
</comment>
<keyword evidence="9" id="KW-0418">Kinase</keyword>
<dbReference type="Pfam" id="PF13426">
    <property type="entry name" value="PAS_9"/>
    <property type="match status" value="1"/>
</dbReference>
<dbReference type="PROSITE" id="PS50109">
    <property type="entry name" value="HIS_KIN"/>
    <property type="match status" value="1"/>
</dbReference>
<evidence type="ECO:0000256" key="8">
    <source>
        <dbReference type="ARBA" id="ARBA00022741"/>
    </source>
</evidence>
<keyword evidence="10" id="KW-0067">ATP-binding</keyword>
<evidence type="ECO:0000259" key="15">
    <source>
        <dbReference type="PROSITE" id="PS50109"/>
    </source>
</evidence>
<dbReference type="SMART" id="SM00388">
    <property type="entry name" value="HisKA"/>
    <property type="match status" value="1"/>
</dbReference>
<evidence type="ECO:0000259" key="16">
    <source>
        <dbReference type="PROSITE" id="PS50112"/>
    </source>
</evidence>
<dbReference type="Pfam" id="PF02518">
    <property type="entry name" value="HATPase_c"/>
    <property type="match status" value="1"/>
</dbReference>
<dbReference type="InterPro" id="IPR048760">
    <property type="entry name" value="VP0354-like_sensor_dom"/>
</dbReference>
<dbReference type="SUPFAM" id="SSF55874">
    <property type="entry name" value="ATPase domain of HSP90 chaperone/DNA topoisomerase II/histidine kinase"/>
    <property type="match status" value="1"/>
</dbReference>
<evidence type="ECO:0000256" key="2">
    <source>
        <dbReference type="ARBA" id="ARBA00004651"/>
    </source>
</evidence>
<dbReference type="CDD" id="cd00082">
    <property type="entry name" value="HisKA"/>
    <property type="match status" value="1"/>
</dbReference>
<evidence type="ECO:0000256" key="1">
    <source>
        <dbReference type="ARBA" id="ARBA00000085"/>
    </source>
</evidence>
<keyword evidence="13 14" id="KW-0472">Membrane</keyword>
<dbReference type="CDD" id="cd00130">
    <property type="entry name" value="PAS"/>
    <property type="match status" value="1"/>
</dbReference>
<dbReference type="PANTHER" id="PTHR42878">
    <property type="entry name" value="TWO-COMPONENT HISTIDINE KINASE"/>
    <property type="match status" value="1"/>
</dbReference>
<dbReference type="SUPFAM" id="SSF103190">
    <property type="entry name" value="Sensory domain-like"/>
    <property type="match status" value="1"/>
</dbReference>
<dbReference type="InterPro" id="IPR005467">
    <property type="entry name" value="His_kinase_dom"/>
</dbReference>
<dbReference type="GO" id="GO:0000156">
    <property type="term" value="F:phosphorelay response regulator activity"/>
    <property type="evidence" value="ECO:0007669"/>
    <property type="project" value="TreeGrafter"/>
</dbReference>
<evidence type="ECO:0000256" key="11">
    <source>
        <dbReference type="ARBA" id="ARBA00022989"/>
    </source>
</evidence>
<evidence type="ECO:0000256" key="4">
    <source>
        <dbReference type="ARBA" id="ARBA00022475"/>
    </source>
</evidence>
<evidence type="ECO:0000256" key="5">
    <source>
        <dbReference type="ARBA" id="ARBA00022553"/>
    </source>
</evidence>
<evidence type="ECO:0000313" key="18">
    <source>
        <dbReference type="EMBL" id="PLW79043.1"/>
    </source>
</evidence>
<dbReference type="PROSITE" id="PS50112">
    <property type="entry name" value="PAS"/>
    <property type="match status" value="1"/>
</dbReference>
<dbReference type="InterPro" id="IPR036890">
    <property type="entry name" value="HATPase_C_sf"/>
</dbReference>
<accession>A0A2N5XX06</accession>
<dbReference type="InterPro" id="IPR003661">
    <property type="entry name" value="HisK_dim/P_dom"/>
</dbReference>
<evidence type="ECO:0000256" key="12">
    <source>
        <dbReference type="ARBA" id="ARBA00023012"/>
    </source>
</evidence>
<dbReference type="PRINTS" id="PR00344">
    <property type="entry name" value="BCTRLSENSOR"/>
</dbReference>
<evidence type="ECO:0000256" key="3">
    <source>
        <dbReference type="ARBA" id="ARBA00012438"/>
    </source>
</evidence>
<dbReference type="CDD" id="cd06225">
    <property type="entry name" value="HAMP"/>
    <property type="match status" value="1"/>
</dbReference>
<dbReference type="Gene3D" id="3.30.565.10">
    <property type="entry name" value="Histidine kinase-like ATPase, C-terminal domain"/>
    <property type="match status" value="1"/>
</dbReference>
<keyword evidence="4" id="KW-1003">Cell membrane</keyword>
<dbReference type="PROSITE" id="PS50885">
    <property type="entry name" value="HAMP"/>
    <property type="match status" value="1"/>
</dbReference>
<feature type="transmembrane region" description="Helical" evidence="14">
    <location>
        <begin position="348"/>
        <end position="366"/>
    </location>
</feature>
<feature type="domain" description="HAMP" evidence="17">
    <location>
        <begin position="367"/>
        <end position="419"/>
    </location>
</feature>
<dbReference type="Pfam" id="PF00512">
    <property type="entry name" value="HisKA"/>
    <property type="match status" value="1"/>
</dbReference>